<evidence type="ECO:0000256" key="1">
    <source>
        <dbReference type="SAM" id="Phobius"/>
    </source>
</evidence>
<feature type="transmembrane region" description="Helical" evidence="1">
    <location>
        <begin position="7"/>
        <end position="30"/>
    </location>
</feature>
<dbReference type="KEGG" id="stha:NCTC11429_00816"/>
<evidence type="ECO:0008006" key="4">
    <source>
        <dbReference type="Google" id="ProtNLM"/>
    </source>
</evidence>
<dbReference type="RefSeq" id="WP_028072528.1">
    <property type="nucleotide sequence ID" value="NZ_CP141191.1"/>
</dbReference>
<keyword evidence="1" id="KW-0812">Transmembrane</keyword>
<dbReference type="AlphaFoldDB" id="A0A4U9UDH6"/>
<dbReference type="EMBL" id="LR590484">
    <property type="protein sequence ID" value="VTR31355.1"/>
    <property type="molecule type" value="Genomic_DNA"/>
</dbReference>
<sequence length="111" mass="14089">MIIVSKFWTIVFSFGKANAITIFPFIFLRYRIFKLDEQLIRHERIHLRQALELGIVFFYLWYLCEFVLRFIRFKNFDRAYRNISFEREAYQQEHDPDYLLRRKLWSFWRYL</sequence>
<name>A0A4U9UDH6_9SPHI</name>
<proteinExistence type="predicted"/>
<protein>
    <recommendedName>
        <fullName evidence="4">DUF4157 domain-containing protein</fullName>
    </recommendedName>
</protein>
<evidence type="ECO:0000313" key="2">
    <source>
        <dbReference type="EMBL" id="VTR31355.1"/>
    </source>
</evidence>
<keyword evidence="1" id="KW-1133">Transmembrane helix</keyword>
<dbReference type="GeneID" id="78461605"/>
<evidence type="ECO:0000313" key="3">
    <source>
        <dbReference type="Proteomes" id="UP000308196"/>
    </source>
</evidence>
<feature type="transmembrane region" description="Helical" evidence="1">
    <location>
        <begin position="50"/>
        <end position="71"/>
    </location>
</feature>
<accession>A0A4U9UDH6</accession>
<keyword evidence="1" id="KW-0472">Membrane</keyword>
<dbReference type="STRING" id="1123265.GCA_000686625_02935"/>
<organism evidence="2 3">
    <name type="scientific">Sphingobacterium thalpophilum</name>
    <dbReference type="NCBI Taxonomy" id="259"/>
    <lineage>
        <taxon>Bacteria</taxon>
        <taxon>Pseudomonadati</taxon>
        <taxon>Bacteroidota</taxon>
        <taxon>Sphingobacteriia</taxon>
        <taxon>Sphingobacteriales</taxon>
        <taxon>Sphingobacteriaceae</taxon>
        <taxon>Sphingobacterium</taxon>
    </lineage>
</organism>
<reference evidence="2 3" key="1">
    <citation type="submission" date="2019-05" db="EMBL/GenBank/DDBJ databases">
        <authorList>
            <consortium name="Pathogen Informatics"/>
        </authorList>
    </citation>
    <scope>NUCLEOTIDE SEQUENCE [LARGE SCALE GENOMIC DNA]</scope>
    <source>
        <strain evidence="2 3">NCTC11429</strain>
    </source>
</reference>
<gene>
    <name evidence="2" type="ORF">NCTC11429_00816</name>
</gene>
<dbReference type="Proteomes" id="UP000308196">
    <property type="component" value="Chromosome"/>
</dbReference>